<dbReference type="InterPro" id="IPR020818">
    <property type="entry name" value="Chaperonin_GroES"/>
</dbReference>
<accession>A0A833VTH9</accession>
<organism evidence="2 3">
    <name type="scientific">Carex littledalei</name>
    <dbReference type="NCBI Taxonomy" id="544730"/>
    <lineage>
        <taxon>Eukaryota</taxon>
        <taxon>Viridiplantae</taxon>
        <taxon>Streptophyta</taxon>
        <taxon>Embryophyta</taxon>
        <taxon>Tracheophyta</taxon>
        <taxon>Spermatophyta</taxon>
        <taxon>Magnoliopsida</taxon>
        <taxon>Liliopsida</taxon>
        <taxon>Poales</taxon>
        <taxon>Cyperaceae</taxon>
        <taxon>Cyperoideae</taxon>
        <taxon>Cariceae</taxon>
        <taxon>Carex</taxon>
        <taxon>Carex subgen. Euthyceras</taxon>
    </lineage>
</organism>
<name>A0A833VTH9_9POAL</name>
<evidence type="ECO:0000313" key="2">
    <source>
        <dbReference type="EMBL" id="KAF3341700.1"/>
    </source>
</evidence>
<dbReference type="Pfam" id="PF00166">
    <property type="entry name" value="Cpn10"/>
    <property type="match status" value="1"/>
</dbReference>
<dbReference type="CDD" id="cd00320">
    <property type="entry name" value="cpn10"/>
    <property type="match status" value="1"/>
</dbReference>
<comment type="caution">
    <text evidence="2">The sequence shown here is derived from an EMBL/GenBank/DDBJ whole genome shotgun (WGS) entry which is preliminary data.</text>
</comment>
<dbReference type="GO" id="GO:0044183">
    <property type="term" value="F:protein folding chaperone"/>
    <property type="evidence" value="ECO:0007669"/>
    <property type="project" value="InterPro"/>
</dbReference>
<dbReference type="InterPro" id="IPR011032">
    <property type="entry name" value="GroES-like_sf"/>
</dbReference>
<keyword evidence="3" id="KW-1185">Reference proteome</keyword>
<dbReference type="EMBL" id="SWLB01000001">
    <property type="protein sequence ID" value="KAF3341700.1"/>
    <property type="molecule type" value="Genomic_DNA"/>
</dbReference>
<protein>
    <submittedName>
        <fullName evidence="2">Chaperonin</fullName>
    </submittedName>
</protein>
<dbReference type="GO" id="GO:0005524">
    <property type="term" value="F:ATP binding"/>
    <property type="evidence" value="ECO:0007669"/>
    <property type="project" value="InterPro"/>
</dbReference>
<dbReference type="AlphaFoldDB" id="A0A833VTH9"/>
<evidence type="ECO:0000313" key="3">
    <source>
        <dbReference type="Proteomes" id="UP000623129"/>
    </source>
</evidence>
<sequence length="76" mass="8546">MMMKRMKDDVAENDEIEGVDKVAYAYENEEFFGPGALDENGNIPPLNITPGSTVIYSKYANKEFKSDDSDDYIVLS</sequence>
<proteinExistence type="predicted"/>
<dbReference type="SUPFAM" id="SSF50129">
    <property type="entry name" value="GroES-like"/>
    <property type="match status" value="1"/>
</dbReference>
<reference evidence="2" key="1">
    <citation type="submission" date="2020-01" db="EMBL/GenBank/DDBJ databases">
        <title>Genome sequence of Kobresia littledalei, the first chromosome-level genome in the family Cyperaceae.</title>
        <authorList>
            <person name="Qu G."/>
        </authorList>
    </citation>
    <scope>NUCLEOTIDE SEQUENCE</scope>
    <source>
        <strain evidence="2">C.B.Clarke</strain>
        <tissue evidence="2">Leaf</tissue>
    </source>
</reference>
<gene>
    <name evidence="2" type="ORF">FCM35_KLT00338</name>
</gene>
<dbReference type="InterPro" id="IPR037124">
    <property type="entry name" value="Chaperonin_GroES_sf"/>
</dbReference>
<dbReference type="Proteomes" id="UP000623129">
    <property type="component" value="Unassembled WGS sequence"/>
</dbReference>
<keyword evidence="1" id="KW-0143">Chaperone</keyword>
<evidence type="ECO:0000256" key="1">
    <source>
        <dbReference type="ARBA" id="ARBA00023186"/>
    </source>
</evidence>
<dbReference type="OrthoDB" id="184876at2759"/>
<dbReference type="Gene3D" id="2.30.33.40">
    <property type="entry name" value="GroES chaperonin"/>
    <property type="match status" value="1"/>
</dbReference>